<dbReference type="InterPro" id="IPR027417">
    <property type="entry name" value="P-loop_NTPase"/>
</dbReference>
<keyword evidence="6" id="KW-0175">Coiled coil</keyword>
<evidence type="ECO:0000256" key="6">
    <source>
        <dbReference type="SAM" id="Coils"/>
    </source>
</evidence>
<dbReference type="FunFam" id="3.40.50.300:FF:001091">
    <property type="entry name" value="Probable disease resistance protein At1g61300"/>
    <property type="match status" value="1"/>
</dbReference>
<gene>
    <name evidence="10" type="ORF">QJS04_geneDACA007964</name>
</gene>
<dbReference type="Pfam" id="PF00931">
    <property type="entry name" value="NB-ARC"/>
    <property type="match status" value="1"/>
</dbReference>
<dbReference type="SUPFAM" id="SSF52540">
    <property type="entry name" value="P-loop containing nucleoside triphosphate hydrolases"/>
    <property type="match status" value="1"/>
</dbReference>
<feature type="compositionally biased region" description="Polar residues" evidence="7">
    <location>
        <begin position="91"/>
        <end position="100"/>
    </location>
</feature>
<dbReference type="EMBL" id="JAUJYN010000004">
    <property type="protein sequence ID" value="KAK1272751.1"/>
    <property type="molecule type" value="Genomic_DNA"/>
</dbReference>
<evidence type="ECO:0000259" key="8">
    <source>
        <dbReference type="Pfam" id="PF00931"/>
    </source>
</evidence>
<protein>
    <submittedName>
        <fullName evidence="10">Disease resistance RPP13-like protein 3</fullName>
    </submittedName>
</protein>
<dbReference type="InterPro" id="IPR041118">
    <property type="entry name" value="Rx_N"/>
</dbReference>
<reference evidence="10" key="1">
    <citation type="journal article" date="2023" name="Nat. Commun.">
        <title>Diploid and tetraploid genomes of Acorus and the evolution of monocots.</title>
        <authorList>
            <person name="Ma L."/>
            <person name="Liu K.W."/>
            <person name="Li Z."/>
            <person name="Hsiao Y.Y."/>
            <person name="Qi Y."/>
            <person name="Fu T."/>
            <person name="Tang G.D."/>
            <person name="Zhang D."/>
            <person name="Sun W.H."/>
            <person name="Liu D.K."/>
            <person name="Li Y."/>
            <person name="Chen G.Z."/>
            <person name="Liu X.D."/>
            <person name="Liao X.Y."/>
            <person name="Jiang Y.T."/>
            <person name="Yu X."/>
            <person name="Hao Y."/>
            <person name="Huang J."/>
            <person name="Zhao X.W."/>
            <person name="Ke S."/>
            <person name="Chen Y.Y."/>
            <person name="Wu W.L."/>
            <person name="Hsu J.L."/>
            <person name="Lin Y.F."/>
            <person name="Huang M.D."/>
            <person name="Li C.Y."/>
            <person name="Huang L."/>
            <person name="Wang Z.W."/>
            <person name="Zhao X."/>
            <person name="Zhong W.Y."/>
            <person name="Peng D.H."/>
            <person name="Ahmad S."/>
            <person name="Lan S."/>
            <person name="Zhang J.S."/>
            <person name="Tsai W.C."/>
            <person name="Van de Peer Y."/>
            <person name="Liu Z.J."/>
        </authorList>
    </citation>
    <scope>NUCLEOTIDE SEQUENCE</scope>
    <source>
        <strain evidence="10">SCP</strain>
    </source>
</reference>
<evidence type="ECO:0000256" key="5">
    <source>
        <dbReference type="ARBA" id="ARBA00022821"/>
    </source>
</evidence>
<dbReference type="InterPro" id="IPR002182">
    <property type="entry name" value="NB-ARC"/>
</dbReference>
<evidence type="ECO:0000313" key="11">
    <source>
        <dbReference type="Proteomes" id="UP001179952"/>
    </source>
</evidence>
<sequence length="354" mass="39727">MMVPSAAVNEIVKRLSELTLKEVKLLSGVKDELKKLKRKLETISDVLEDAENREFQDTTVRSWLIELRDIMYDIEDIINDCFLHNINNSSHSCEHGSTSTGPPPVSDQPSAPKKAKVTISGMYEDHVMGKRIEEINGRMEQIHKNREQLKLVQTVQIQGSVPSQAPAARKSRETTSWFSESKVVGIDEDAQSLVLSMEEPSTTAGGRVFAIVGMGGIGKTTLAQKVYKKSDFDKKIWVCVSQDYKENDVLKQIIRSSGGVCGVDQTKEELYSEMKKLIHGKHVLVVLDDLWSDGVWENCLRVPFEALTAKSRVLITTRDEGIARKIGAARTHQAGWFQWSCKFGFYNPKTSLIL</sequence>
<keyword evidence="2" id="KW-0433">Leucine-rich repeat</keyword>
<accession>A0AAV9B945</accession>
<feature type="region of interest" description="Disordered" evidence="7">
    <location>
        <begin position="91"/>
        <end position="114"/>
    </location>
</feature>
<comment type="caution">
    <text evidence="10">The sequence shown here is derived from an EMBL/GenBank/DDBJ whole genome shotgun (WGS) entry which is preliminary data.</text>
</comment>
<feature type="coiled-coil region" evidence="6">
    <location>
        <begin position="26"/>
        <end position="53"/>
    </location>
</feature>
<evidence type="ECO:0000256" key="4">
    <source>
        <dbReference type="ARBA" id="ARBA00022741"/>
    </source>
</evidence>
<dbReference type="Gene3D" id="1.20.5.4130">
    <property type="match status" value="1"/>
</dbReference>
<dbReference type="InterPro" id="IPR038005">
    <property type="entry name" value="RX-like_CC"/>
</dbReference>
<organism evidence="10 11">
    <name type="scientific">Acorus gramineus</name>
    <name type="common">Dwarf sweet flag</name>
    <dbReference type="NCBI Taxonomy" id="55184"/>
    <lineage>
        <taxon>Eukaryota</taxon>
        <taxon>Viridiplantae</taxon>
        <taxon>Streptophyta</taxon>
        <taxon>Embryophyta</taxon>
        <taxon>Tracheophyta</taxon>
        <taxon>Spermatophyta</taxon>
        <taxon>Magnoliopsida</taxon>
        <taxon>Liliopsida</taxon>
        <taxon>Acoraceae</taxon>
        <taxon>Acorus</taxon>
    </lineage>
</organism>
<keyword evidence="5" id="KW-0611">Plant defense</keyword>
<evidence type="ECO:0000256" key="2">
    <source>
        <dbReference type="ARBA" id="ARBA00022614"/>
    </source>
</evidence>
<dbReference type="PANTHER" id="PTHR19338">
    <property type="entry name" value="TRANSLOCASE OF INNER MITOCHONDRIAL MEMBRANE 13 HOMOLOG"/>
    <property type="match status" value="1"/>
</dbReference>
<dbReference type="Gene3D" id="3.40.50.300">
    <property type="entry name" value="P-loop containing nucleotide triphosphate hydrolases"/>
    <property type="match status" value="1"/>
</dbReference>
<dbReference type="PRINTS" id="PR00364">
    <property type="entry name" value="DISEASERSIST"/>
</dbReference>
<reference evidence="10" key="2">
    <citation type="submission" date="2023-06" db="EMBL/GenBank/DDBJ databases">
        <authorList>
            <person name="Ma L."/>
            <person name="Liu K.-W."/>
            <person name="Li Z."/>
            <person name="Hsiao Y.-Y."/>
            <person name="Qi Y."/>
            <person name="Fu T."/>
            <person name="Tang G."/>
            <person name="Zhang D."/>
            <person name="Sun W.-H."/>
            <person name="Liu D.-K."/>
            <person name="Li Y."/>
            <person name="Chen G.-Z."/>
            <person name="Liu X.-D."/>
            <person name="Liao X.-Y."/>
            <person name="Jiang Y.-T."/>
            <person name="Yu X."/>
            <person name="Hao Y."/>
            <person name="Huang J."/>
            <person name="Zhao X.-W."/>
            <person name="Ke S."/>
            <person name="Chen Y.-Y."/>
            <person name="Wu W.-L."/>
            <person name="Hsu J.-L."/>
            <person name="Lin Y.-F."/>
            <person name="Huang M.-D."/>
            <person name="Li C.-Y."/>
            <person name="Huang L."/>
            <person name="Wang Z.-W."/>
            <person name="Zhao X."/>
            <person name="Zhong W.-Y."/>
            <person name="Peng D.-H."/>
            <person name="Ahmad S."/>
            <person name="Lan S."/>
            <person name="Zhang J.-S."/>
            <person name="Tsai W.-C."/>
            <person name="Van De Peer Y."/>
            <person name="Liu Z.-J."/>
        </authorList>
    </citation>
    <scope>NUCLEOTIDE SEQUENCE</scope>
    <source>
        <strain evidence="10">SCP</strain>
        <tissue evidence="10">Leaves</tissue>
    </source>
</reference>
<dbReference type="Proteomes" id="UP001179952">
    <property type="component" value="Unassembled WGS sequence"/>
</dbReference>
<evidence type="ECO:0000256" key="7">
    <source>
        <dbReference type="SAM" id="MobiDB-lite"/>
    </source>
</evidence>
<comment type="similarity">
    <text evidence="1">Belongs to the disease resistance NB-LRR family.</text>
</comment>
<proteinExistence type="inferred from homology"/>
<evidence type="ECO:0000313" key="10">
    <source>
        <dbReference type="EMBL" id="KAK1272751.1"/>
    </source>
</evidence>
<keyword evidence="3" id="KW-0677">Repeat</keyword>
<dbReference type="AlphaFoldDB" id="A0AAV9B945"/>
<keyword evidence="4" id="KW-0547">Nucleotide-binding</keyword>
<feature type="domain" description="Disease resistance N-terminal" evidence="9">
    <location>
        <begin position="7"/>
        <end position="89"/>
    </location>
</feature>
<evidence type="ECO:0000256" key="1">
    <source>
        <dbReference type="ARBA" id="ARBA00008894"/>
    </source>
</evidence>
<evidence type="ECO:0000259" key="9">
    <source>
        <dbReference type="Pfam" id="PF18052"/>
    </source>
</evidence>
<dbReference type="PANTHER" id="PTHR19338:SF73">
    <property type="entry name" value="DISEASE RESISTANCE PROTEIN RGA2-LIKE"/>
    <property type="match status" value="1"/>
</dbReference>
<dbReference type="CDD" id="cd14798">
    <property type="entry name" value="RX-CC_like"/>
    <property type="match status" value="1"/>
</dbReference>
<dbReference type="GO" id="GO:0006952">
    <property type="term" value="P:defense response"/>
    <property type="evidence" value="ECO:0007669"/>
    <property type="project" value="UniProtKB-KW"/>
</dbReference>
<name>A0AAV9B945_ACOGR</name>
<dbReference type="Pfam" id="PF18052">
    <property type="entry name" value="Rx_N"/>
    <property type="match status" value="1"/>
</dbReference>
<evidence type="ECO:0000256" key="3">
    <source>
        <dbReference type="ARBA" id="ARBA00022737"/>
    </source>
</evidence>
<dbReference type="GO" id="GO:0043531">
    <property type="term" value="F:ADP binding"/>
    <property type="evidence" value="ECO:0007669"/>
    <property type="project" value="InterPro"/>
</dbReference>
<feature type="domain" description="NB-ARC" evidence="8">
    <location>
        <begin position="205"/>
        <end position="332"/>
    </location>
</feature>
<keyword evidence="11" id="KW-1185">Reference proteome</keyword>